<evidence type="ECO:0000256" key="1">
    <source>
        <dbReference type="SAM" id="SignalP"/>
    </source>
</evidence>
<gene>
    <name evidence="2" type="ORF">GCM10023226_43320</name>
</gene>
<dbReference type="GO" id="GO:0016787">
    <property type="term" value="F:hydrolase activity"/>
    <property type="evidence" value="ECO:0007669"/>
    <property type="project" value="UniProtKB-KW"/>
</dbReference>
<dbReference type="Proteomes" id="UP001500621">
    <property type="component" value="Unassembled WGS sequence"/>
</dbReference>
<dbReference type="InterPro" id="IPR029058">
    <property type="entry name" value="AB_hydrolase_fold"/>
</dbReference>
<reference evidence="3" key="1">
    <citation type="journal article" date="2019" name="Int. J. Syst. Evol. Microbiol.">
        <title>The Global Catalogue of Microorganisms (GCM) 10K type strain sequencing project: providing services to taxonomists for standard genome sequencing and annotation.</title>
        <authorList>
            <consortium name="The Broad Institute Genomics Platform"/>
            <consortium name="The Broad Institute Genome Sequencing Center for Infectious Disease"/>
            <person name="Wu L."/>
            <person name="Ma J."/>
        </authorList>
    </citation>
    <scope>NUCLEOTIDE SEQUENCE [LARGE SCALE GENOMIC DNA]</scope>
    <source>
        <strain evidence="3">JCM 18127</strain>
    </source>
</reference>
<dbReference type="Pfam" id="PF01674">
    <property type="entry name" value="Lipase_2"/>
    <property type="match status" value="1"/>
</dbReference>
<sequence>MRRPLGVLTALLLAVTLLAAAGPAVAGRDGGSTAAAPAARGVLPPLPTAPEGDVAGVNDWGCRPTARRPVPVITVHGTIGDRRHLLEGLQQAMLDRGFCVFSPDYGNRGLGEISKSARQLKAFTQRVLRATGARKVSMVGHSQGGMMPRYYIKFLGGAKVVDDLVGIAPSNHGTALTQGGESNLLADVVGLLCRACVQQGAGSQFLARLNRGDETPGRVSYTQITTRYDEVVVPHTSGYLARGPRTTNVTIQSLCRSDLREHLFIPLSPTTIEITLDALTREGPARIRPALGC</sequence>
<keyword evidence="1" id="KW-0732">Signal</keyword>
<comment type="caution">
    <text evidence="2">The sequence shown here is derived from an EMBL/GenBank/DDBJ whole genome shotgun (WGS) entry which is preliminary data.</text>
</comment>
<dbReference type="SUPFAM" id="SSF53474">
    <property type="entry name" value="alpha/beta-Hydrolases"/>
    <property type="match status" value="1"/>
</dbReference>
<evidence type="ECO:0000313" key="3">
    <source>
        <dbReference type="Proteomes" id="UP001500621"/>
    </source>
</evidence>
<dbReference type="Gene3D" id="3.40.50.1820">
    <property type="entry name" value="alpha/beta hydrolase"/>
    <property type="match status" value="1"/>
</dbReference>
<feature type="chain" id="PRO_5045905374" evidence="1">
    <location>
        <begin position="27"/>
        <end position="293"/>
    </location>
</feature>
<name>A0ABP8X2V2_9ACTN</name>
<proteinExistence type="predicted"/>
<accession>A0ABP8X2V2</accession>
<protein>
    <submittedName>
        <fullName evidence="2">Alpha/beta fold hydrolase</fullName>
    </submittedName>
</protein>
<dbReference type="InterPro" id="IPR002918">
    <property type="entry name" value="Lipase_EstA/Esterase_EstB"/>
</dbReference>
<evidence type="ECO:0000313" key="2">
    <source>
        <dbReference type="EMBL" id="GAA4699813.1"/>
    </source>
</evidence>
<organism evidence="2 3">
    <name type="scientific">Nocardioides nanhaiensis</name>
    <dbReference type="NCBI Taxonomy" id="1476871"/>
    <lineage>
        <taxon>Bacteria</taxon>
        <taxon>Bacillati</taxon>
        <taxon>Actinomycetota</taxon>
        <taxon>Actinomycetes</taxon>
        <taxon>Propionibacteriales</taxon>
        <taxon>Nocardioidaceae</taxon>
        <taxon>Nocardioides</taxon>
    </lineage>
</organism>
<keyword evidence="2" id="KW-0378">Hydrolase</keyword>
<dbReference type="RefSeq" id="WP_345273227.1">
    <property type="nucleotide sequence ID" value="NZ_BAABIM010000006.1"/>
</dbReference>
<dbReference type="PANTHER" id="PTHR37574">
    <property type="entry name" value="LIPASE B"/>
    <property type="match status" value="1"/>
</dbReference>
<keyword evidence="3" id="KW-1185">Reference proteome</keyword>
<feature type="signal peptide" evidence="1">
    <location>
        <begin position="1"/>
        <end position="26"/>
    </location>
</feature>
<dbReference type="EMBL" id="BAABIM010000006">
    <property type="protein sequence ID" value="GAA4699813.1"/>
    <property type="molecule type" value="Genomic_DNA"/>
</dbReference>
<dbReference type="PANTHER" id="PTHR37574:SF1">
    <property type="entry name" value="LIPASE B"/>
    <property type="match status" value="1"/>
</dbReference>
<dbReference type="InterPro" id="IPR053228">
    <property type="entry name" value="Stereospecific_Lipase"/>
</dbReference>